<dbReference type="AlphaFoldDB" id="A0A3P8UP47"/>
<dbReference type="Proteomes" id="UP000265120">
    <property type="component" value="Chromosome 9"/>
</dbReference>
<dbReference type="PANTHER" id="PTHR33443">
    <property type="entry name" value="ZGC:112980"/>
    <property type="match status" value="1"/>
</dbReference>
<dbReference type="Ensembl" id="ENSCSET00000003676.1">
    <property type="protein sequence ID" value="ENSCSEP00000003629.1"/>
    <property type="gene ID" value="ENSCSEG00000002362.1"/>
</dbReference>
<evidence type="ECO:0000313" key="2">
    <source>
        <dbReference type="Proteomes" id="UP000265120"/>
    </source>
</evidence>
<dbReference type="InterPro" id="IPR053234">
    <property type="entry name" value="RPM1_Interactor"/>
</dbReference>
<reference evidence="1" key="3">
    <citation type="submission" date="2025-09" db="UniProtKB">
        <authorList>
            <consortium name="Ensembl"/>
        </authorList>
    </citation>
    <scope>IDENTIFICATION</scope>
</reference>
<evidence type="ECO:0000313" key="1">
    <source>
        <dbReference type="Ensembl" id="ENSCSEP00000003629.1"/>
    </source>
</evidence>
<dbReference type="OMA" id="LWAFQWL"/>
<organism evidence="1 2">
    <name type="scientific">Cynoglossus semilaevis</name>
    <name type="common">Tongue sole</name>
    <dbReference type="NCBI Taxonomy" id="244447"/>
    <lineage>
        <taxon>Eukaryota</taxon>
        <taxon>Metazoa</taxon>
        <taxon>Chordata</taxon>
        <taxon>Craniata</taxon>
        <taxon>Vertebrata</taxon>
        <taxon>Euteleostomi</taxon>
        <taxon>Actinopterygii</taxon>
        <taxon>Neopterygii</taxon>
        <taxon>Teleostei</taxon>
        <taxon>Neoteleostei</taxon>
        <taxon>Acanthomorphata</taxon>
        <taxon>Carangaria</taxon>
        <taxon>Pleuronectiformes</taxon>
        <taxon>Pleuronectoidei</taxon>
        <taxon>Cynoglossidae</taxon>
        <taxon>Cynoglossinae</taxon>
        <taxon>Cynoglossus</taxon>
    </lineage>
</organism>
<dbReference type="GeneTree" id="ENSGT00400000022459"/>
<keyword evidence="2" id="KW-1185">Reference proteome</keyword>
<reference evidence="1" key="2">
    <citation type="submission" date="2025-08" db="UniProtKB">
        <authorList>
            <consortium name="Ensembl"/>
        </authorList>
    </citation>
    <scope>IDENTIFICATION</scope>
</reference>
<name>A0A3P8UP47_CYNSE</name>
<protein>
    <submittedName>
        <fullName evidence="1">Zgc:112980</fullName>
    </submittedName>
</protein>
<dbReference type="InParanoid" id="A0A3P8UP47"/>
<proteinExistence type="predicted"/>
<reference evidence="1 2" key="1">
    <citation type="journal article" date="2014" name="Nat. Genet.">
        <title>Whole-genome sequence of a flatfish provides insights into ZW sex chromosome evolution and adaptation to a benthic lifestyle.</title>
        <authorList>
            <person name="Chen S."/>
            <person name="Zhang G."/>
            <person name="Shao C."/>
            <person name="Huang Q."/>
            <person name="Liu G."/>
            <person name="Zhang P."/>
            <person name="Song W."/>
            <person name="An N."/>
            <person name="Chalopin D."/>
            <person name="Volff J.N."/>
            <person name="Hong Y."/>
            <person name="Li Q."/>
            <person name="Sha Z."/>
            <person name="Zhou H."/>
            <person name="Xie M."/>
            <person name="Yu Q."/>
            <person name="Liu Y."/>
            <person name="Xiang H."/>
            <person name="Wang N."/>
            <person name="Wu K."/>
            <person name="Yang C."/>
            <person name="Zhou Q."/>
            <person name="Liao X."/>
            <person name="Yang L."/>
            <person name="Hu Q."/>
            <person name="Zhang J."/>
            <person name="Meng L."/>
            <person name="Jin L."/>
            <person name="Tian Y."/>
            <person name="Lian J."/>
            <person name="Yang J."/>
            <person name="Miao G."/>
            <person name="Liu S."/>
            <person name="Liang Z."/>
            <person name="Yan F."/>
            <person name="Li Y."/>
            <person name="Sun B."/>
            <person name="Zhang H."/>
            <person name="Zhang J."/>
            <person name="Zhu Y."/>
            <person name="Du M."/>
            <person name="Zhao Y."/>
            <person name="Schartl M."/>
            <person name="Tang Q."/>
            <person name="Wang J."/>
        </authorList>
    </citation>
    <scope>NUCLEOTIDE SEQUENCE</scope>
</reference>
<dbReference type="PANTHER" id="PTHR33443:SF30">
    <property type="entry name" value="SARCOSINE DEHYDROGENASE-2C PROTEIN"/>
    <property type="match status" value="1"/>
</dbReference>
<sequence>MGNAEEIIILSDDDDDYLEMSCTEASVIIVETVEEKKTMKEDLVVTYSRRAEVLPHARYDCPIHPFTRATDCEVGAPVADNQLFCDQCFCYICDKLVSTCTVWTHSSVCHCNSHKRSDFWNNQRSCTLLGGLKTFNITLSEMDAHLRHAESMLQSFKQELSMKYLAYLKGTVLTTHSPGLENQPLLNYDYTNVYEFVWSFLDQADKQDDRAAAVMRLGAAEEFVKHFQCARLCVRLWDDILLGSVLKGQNVTGIRKDKGKKDVLMEQGSIVGLRTELLQRQQRYRELCRYLRVVQTDDPKLFQPLQSLLPFFTCLSGDFTLACNSFFPLVNPPAALLTPELFNVYLRVFETATAPQLLVAQPSELCCTKATWEPIKGQVKCLLLVTFQSLGAGPLKYSLCVDAVPLKRAELVRFALRVQTCCPAVSADVSLQGLSIKSPAPSGRSFSLLAHQLSVEIDLNLCVCVCVCVCQVYPDQALLLLVTRALALKILSASLTPALPVLSCFKVFFFFKFVSHF</sequence>
<accession>A0A3P8UP47</accession>